<name>A0A8X6VKE4_TRICX</name>
<comment type="caution">
    <text evidence="1">The sequence shown here is derived from an EMBL/GenBank/DDBJ whole genome shotgun (WGS) entry which is preliminary data.</text>
</comment>
<proteinExistence type="predicted"/>
<gene>
    <name evidence="1" type="ORF">TNCV_1124501</name>
</gene>
<dbReference type="InterPro" id="IPR036397">
    <property type="entry name" value="RNaseH_sf"/>
</dbReference>
<accession>A0A8X6VKE4</accession>
<protein>
    <submittedName>
        <fullName evidence="1">Uncharacterized protein</fullName>
    </submittedName>
</protein>
<keyword evidence="2" id="KW-1185">Reference proteome</keyword>
<dbReference type="Gene3D" id="3.30.420.10">
    <property type="entry name" value="Ribonuclease H-like superfamily/Ribonuclease H"/>
    <property type="match status" value="1"/>
</dbReference>
<evidence type="ECO:0000313" key="2">
    <source>
        <dbReference type="Proteomes" id="UP000887159"/>
    </source>
</evidence>
<reference evidence="1" key="1">
    <citation type="submission" date="2020-08" db="EMBL/GenBank/DDBJ databases">
        <title>Multicomponent nature underlies the extraordinary mechanical properties of spider dragline silk.</title>
        <authorList>
            <person name="Kono N."/>
            <person name="Nakamura H."/>
            <person name="Mori M."/>
            <person name="Yoshida Y."/>
            <person name="Ohtoshi R."/>
            <person name="Malay A.D."/>
            <person name="Moran D.A.P."/>
            <person name="Tomita M."/>
            <person name="Numata K."/>
            <person name="Arakawa K."/>
        </authorList>
    </citation>
    <scope>NUCLEOTIDE SEQUENCE</scope>
</reference>
<dbReference type="GO" id="GO:0003676">
    <property type="term" value="F:nucleic acid binding"/>
    <property type="evidence" value="ECO:0007669"/>
    <property type="project" value="InterPro"/>
</dbReference>
<dbReference type="AlphaFoldDB" id="A0A8X6VKE4"/>
<dbReference type="EMBL" id="BMAU01021301">
    <property type="protein sequence ID" value="GFY10928.1"/>
    <property type="molecule type" value="Genomic_DNA"/>
</dbReference>
<evidence type="ECO:0000313" key="1">
    <source>
        <dbReference type="EMBL" id="GFY10928.1"/>
    </source>
</evidence>
<sequence>MACVCIQLTAADCLQWCQEHKDWASHQQNQALFTKESHFRLSNDSKPQLVWKVTVGAAESHDIADHIMIGPPSFLTVGGRQSRAYACSDVL</sequence>
<dbReference type="Proteomes" id="UP000887159">
    <property type="component" value="Unassembled WGS sequence"/>
</dbReference>
<organism evidence="1 2">
    <name type="scientific">Trichonephila clavipes</name>
    <name type="common">Golden silk orbweaver</name>
    <name type="synonym">Nephila clavipes</name>
    <dbReference type="NCBI Taxonomy" id="2585209"/>
    <lineage>
        <taxon>Eukaryota</taxon>
        <taxon>Metazoa</taxon>
        <taxon>Ecdysozoa</taxon>
        <taxon>Arthropoda</taxon>
        <taxon>Chelicerata</taxon>
        <taxon>Arachnida</taxon>
        <taxon>Araneae</taxon>
        <taxon>Araneomorphae</taxon>
        <taxon>Entelegynae</taxon>
        <taxon>Araneoidea</taxon>
        <taxon>Nephilidae</taxon>
        <taxon>Trichonephila</taxon>
    </lineage>
</organism>